<keyword evidence="3" id="KW-1185">Reference proteome</keyword>
<sequence length="60" mass="6380">MYLLVSAALFAIFALNVAIGSFGGKPFLGDVGEMLLLFATSLTFVAAILKSESVRRQGKK</sequence>
<accession>A0A1M6Z6N8</accession>
<organism evidence="2 3">
    <name type="scientific">Roseovarius marisflavi</name>
    <dbReference type="NCBI Taxonomy" id="1054996"/>
    <lineage>
        <taxon>Bacteria</taxon>
        <taxon>Pseudomonadati</taxon>
        <taxon>Pseudomonadota</taxon>
        <taxon>Alphaproteobacteria</taxon>
        <taxon>Rhodobacterales</taxon>
        <taxon>Roseobacteraceae</taxon>
        <taxon>Roseovarius</taxon>
    </lineage>
</organism>
<keyword evidence="1" id="KW-0472">Membrane</keyword>
<evidence type="ECO:0000313" key="2">
    <source>
        <dbReference type="EMBL" id="SHL25989.1"/>
    </source>
</evidence>
<dbReference type="STRING" id="1054996.SAMN05444414_10911"/>
<dbReference type="Proteomes" id="UP000184191">
    <property type="component" value="Unassembled WGS sequence"/>
</dbReference>
<proteinExistence type="predicted"/>
<feature type="transmembrane region" description="Helical" evidence="1">
    <location>
        <begin position="30"/>
        <end position="49"/>
    </location>
</feature>
<reference evidence="3" key="1">
    <citation type="submission" date="2016-11" db="EMBL/GenBank/DDBJ databases">
        <authorList>
            <person name="Varghese N."/>
            <person name="Submissions S."/>
        </authorList>
    </citation>
    <scope>NUCLEOTIDE SEQUENCE [LARGE SCALE GENOMIC DNA]</scope>
    <source>
        <strain evidence="3">DSM 29327</strain>
    </source>
</reference>
<dbReference type="EMBL" id="FRBN01000009">
    <property type="protein sequence ID" value="SHL25989.1"/>
    <property type="molecule type" value="Genomic_DNA"/>
</dbReference>
<evidence type="ECO:0000256" key="1">
    <source>
        <dbReference type="SAM" id="Phobius"/>
    </source>
</evidence>
<dbReference type="OrthoDB" id="7875193at2"/>
<dbReference type="AlphaFoldDB" id="A0A1M6Z6N8"/>
<dbReference type="RefSeq" id="WP_073197551.1">
    <property type="nucleotide sequence ID" value="NZ_FRBN01000009.1"/>
</dbReference>
<keyword evidence="1" id="KW-1133">Transmembrane helix</keyword>
<name>A0A1M6Z6N8_9RHOB</name>
<gene>
    <name evidence="2" type="ORF">SAMN05444414_10911</name>
</gene>
<keyword evidence="1" id="KW-0812">Transmembrane</keyword>
<evidence type="ECO:0000313" key="3">
    <source>
        <dbReference type="Proteomes" id="UP000184191"/>
    </source>
</evidence>
<protein>
    <submittedName>
        <fullName evidence="2">Uncharacterized protein</fullName>
    </submittedName>
</protein>